<protein>
    <submittedName>
        <fullName evidence="2">Type II toxin-antitoxin system HicB family antitoxin</fullName>
    </submittedName>
</protein>
<comment type="caution">
    <text evidence="2">The sequence shown here is derived from an EMBL/GenBank/DDBJ whole genome shotgun (WGS) entry which is preliminary data.</text>
</comment>
<dbReference type="InterPro" id="IPR051404">
    <property type="entry name" value="TA_system_antitoxin"/>
</dbReference>
<organism evidence="2 3">
    <name type="scientific">Pseudocalidococcus azoricus BACA0444</name>
    <dbReference type="NCBI Taxonomy" id="2918990"/>
    <lineage>
        <taxon>Bacteria</taxon>
        <taxon>Bacillati</taxon>
        <taxon>Cyanobacteriota</taxon>
        <taxon>Cyanophyceae</taxon>
        <taxon>Acaryochloridales</taxon>
        <taxon>Thermosynechococcaceae</taxon>
        <taxon>Pseudocalidococcus</taxon>
        <taxon>Pseudocalidococcus azoricus</taxon>
    </lineage>
</organism>
<dbReference type="RefSeq" id="WP_322878242.1">
    <property type="nucleotide sequence ID" value="NZ_JAVMIP010000008.1"/>
</dbReference>
<keyword evidence="3" id="KW-1185">Reference proteome</keyword>
<gene>
    <name evidence="2" type="ORF">RIF25_09205</name>
</gene>
<dbReference type="InterPro" id="IPR031807">
    <property type="entry name" value="HicB-like"/>
</dbReference>
<dbReference type="InterPro" id="IPR035069">
    <property type="entry name" value="TTHA1013/TTHA0281-like"/>
</dbReference>
<reference evidence="3" key="1">
    <citation type="submission" date="2023-07" db="EMBL/GenBank/DDBJ databases">
        <authorList>
            <person name="Luz R."/>
            <person name="Cordeiro R."/>
            <person name="Fonseca A."/>
            <person name="Goncalves V."/>
        </authorList>
    </citation>
    <scope>NUCLEOTIDE SEQUENCE [LARGE SCALE GENOMIC DNA]</scope>
    <source>
        <strain evidence="3">BACA0444</strain>
    </source>
</reference>
<dbReference type="PANTHER" id="PTHR34504:SF2">
    <property type="entry name" value="UPF0150 PROTEIN SSL0259"/>
    <property type="match status" value="1"/>
</dbReference>
<dbReference type="Pfam" id="PF15919">
    <property type="entry name" value="HicB_lk_antitox"/>
    <property type="match status" value="1"/>
</dbReference>
<evidence type="ECO:0000313" key="3">
    <source>
        <dbReference type="Proteomes" id="UP001268256"/>
    </source>
</evidence>
<accession>A0AAE4JW42</accession>
<feature type="domain" description="HicB-like antitoxin of toxin-antitoxin system" evidence="1">
    <location>
        <begin position="18"/>
        <end position="69"/>
    </location>
</feature>
<dbReference type="SUPFAM" id="SSF143100">
    <property type="entry name" value="TTHA1013/TTHA0281-like"/>
    <property type="match status" value="1"/>
</dbReference>
<dbReference type="EMBL" id="JAVMIP010000008">
    <property type="protein sequence ID" value="MDS3860985.1"/>
    <property type="molecule type" value="Genomic_DNA"/>
</dbReference>
<dbReference type="Gene3D" id="3.30.160.250">
    <property type="match status" value="1"/>
</dbReference>
<evidence type="ECO:0000313" key="2">
    <source>
        <dbReference type="EMBL" id="MDS3860985.1"/>
    </source>
</evidence>
<dbReference type="AlphaFoldDB" id="A0AAE4JW42"/>
<evidence type="ECO:0000259" key="1">
    <source>
        <dbReference type="Pfam" id="PF15919"/>
    </source>
</evidence>
<sequence length="75" mass="8357">MKAQIKPETLQDYLNLSYPITLYPDPQGGYTVILADLPGCISQGDNLEEAVANIQEAKLAWIETAWECQGEMLKD</sequence>
<dbReference type="Proteomes" id="UP001268256">
    <property type="component" value="Unassembled WGS sequence"/>
</dbReference>
<proteinExistence type="predicted"/>
<name>A0AAE4JW42_9CYAN</name>
<dbReference type="PANTHER" id="PTHR34504">
    <property type="entry name" value="ANTITOXIN HICB"/>
    <property type="match status" value="1"/>
</dbReference>